<proteinExistence type="predicted"/>
<reference evidence="1 2" key="1">
    <citation type="journal article" date="2019" name="Genome Biol. Evol.">
        <title>Insights into the evolution of the New World diploid cottons (Gossypium, subgenus Houzingenia) based on genome sequencing.</title>
        <authorList>
            <person name="Grover C.E."/>
            <person name="Arick M.A. 2nd"/>
            <person name="Thrash A."/>
            <person name="Conover J.L."/>
            <person name="Sanders W.S."/>
            <person name="Peterson D.G."/>
            <person name="Frelichowski J.E."/>
            <person name="Scheffler J.A."/>
            <person name="Scheffler B.E."/>
            <person name="Wendel J.F."/>
        </authorList>
    </citation>
    <scope>NUCLEOTIDE SEQUENCE [LARGE SCALE GENOMIC DNA]</scope>
    <source>
        <strain evidence="1">1</strain>
        <tissue evidence="1">Leaf</tissue>
    </source>
</reference>
<organism evidence="1 2">
    <name type="scientific">Gossypium schwendimanii</name>
    <name type="common">Cotton</name>
    <dbReference type="NCBI Taxonomy" id="34291"/>
    <lineage>
        <taxon>Eukaryota</taxon>
        <taxon>Viridiplantae</taxon>
        <taxon>Streptophyta</taxon>
        <taxon>Embryophyta</taxon>
        <taxon>Tracheophyta</taxon>
        <taxon>Spermatophyta</taxon>
        <taxon>Magnoliopsida</taxon>
        <taxon>eudicotyledons</taxon>
        <taxon>Gunneridae</taxon>
        <taxon>Pentapetalae</taxon>
        <taxon>rosids</taxon>
        <taxon>malvids</taxon>
        <taxon>Malvales</taxon>
        <taxon>Malvaceae</taxon>
        <taxon>Malvoideae</taxon>
        <taxon>Gossypium</taxon>
    </lineage>
</organism>
<sequence>MVKVPFTVFSLPLVLSNS</sequence>
<dbReference type="OrthoDB" id="985589at2759"/>
<evidence type="ECO:0000313" key="1">
    <source>
        <dbReference type="EMBL" id="MBA0848637.1"/>
    </source>
</evidence>
<comment type="caution">
    <text evidence="1">The sequence shown here is derived from an EMBL/GenBank/DDBJ whole genome shotgun (WGS) entry which is preliminary data.</text>
</comment>
<gene>
    <name evidence="1" type="ORF">Goshw_004957</name>
</gene>
<dbReference type="Proteomes" id="UP000593576">
    <property type="component" value="Unassembled WGS sequence"/>
</dbReference>
<protein>
    <submittedName>
        <fullName evidence="1">Uncharacterized protein</fullName>
    </submittedName>
</protein>
<accession>A0A7J9KQ93</accession>
<dbReference type="EMBL" id="JABFAF010000002">
    <property type="protein sequence ID" value="MBA0848637.1"/>
    <property type="molecule type" value="Genomic_DNA"/>
</dbReference>
<evidence type="ECO:0000313" key="2">
    <source>
        <dbReference type="Proteomes" id="UP000593576"/>
    </source>
</evidence>
<keyword evidence="2" id="KW-1185">Reference proteome</keyword>
<dbReference type="AlphaFoldDB" id="A0A7J9KQ93"/>
<name>A0A7J9KQ93_GOSSC</name>